<keyword evidence="1" id="KW-0812">Transmembrane</keyword>
<evidence type="ECO:0000256" key="1">
    <source>
        <dbReference type="SAM" id="Phobius"/>
    </source>
</evidence>
<organism evidence="2 3">
    <name type="scientific">Conidiobolus coronatus (strain ATCC 28846 / CBS 209.66 / NRRL 28638)</name>
    <name type="common">Delacroixia coronata</name>
    <dbReference type="NCBI Taxonomy" id="796925"/>
    <lineage>
        <taxon>Eukaryota</taxon>
        <taxon>Fungi</taxon>
        <taxon>Fungi incertae sedis</taxon>
        <taxon>Zoopagomycota</taxon>
        <taxon>Entomophthoromycotina</taxon>
        <taxon>Entomophthoromycetes</taxon>
        <taxon>Entomophthorales</taxon>
        <taxon>Ancylistaceae</taxon>
        <taxon>Conidiobolus</taxon>
    </lineage>
</organism>
<name>A0A137NY52_CONC2</name>
<proteinExistence type="predicted"/>
<keyword evidence="3" id="KW-1185">Reference proteome</keyword>
<sequence>DPSSSGDIIIALDIKLELLVGYVLTLISLLIIYTNLMPINYTEKYKDLTIDNTENLGFDFSSFVGRRTEVKI</sequence>
<dbReference type="EMBL" id="KQ964612">
    <property type="protein sequence ID" value="KXN67803.1"/>
    <property type="molecule type" value="Genomic_DNA"/>
</dbReference>
<protein>
    <submittedName>
        <fullName evidence="2">Uncharacterized protein</fullName>
    </submittedName>
</protein>
<dbReference type="Proteomes" id="UP000070444">
    <property type="component" value="Unassembled WGS sequence"/>
</dbReference>
<keyword evidence="1" id="KW-1133">Transmembrane helix</keyword>
<evidence type="ECO:0000313" key="2">
    <source>
        <dbReference type="EMBL" id="KXN67803.1"/>
    </source>
</evidence>
<feature type="transmembrane region" description="Helical" evidence="1">
    <location>
        <begin position="19"/>
        <end position="36"/>
    </location>
</feature>
<gene>
    <name evidence="2" type="ORF">CONCODRAFT_80004</name>
</gene>
<evidence type="ECO:0000313" key="3">
    <source>
        <dbReference type="Proteomes" id="UP000070444"/>
    </source>
</evidence>
<reference evidence="2 3" key="1">
    <citation type="journal article" date="2015" name="Genome Biol. Evol.">
        <title>Phylogenomic analyses indicate that early fungi evolved digesting cell walls of algal ancestors of land plants.</title>
        <authorList>
            <person name="Chang Y."/>
            <person name="Wang S."/>
            <person name="Sekimoto S."/>
            <person name="Aerts A.L."/>
            <person name="Choi C."/>
            <person name="Clum A."/>
            <person name="LaButti K.M."/>
            <person name="Lindquist E.A."/>
            <person name="Yee Ngan C."/>
            <person name="Ohm R.A."/>
            <person name="Salamov A.A."/>
            <person name="Grigoriev I.V."/>
            <person name="Spatafora J.W."/>
            <person name="Berbee M.L."/>
        </authorList>
    </citation>
    <scope>NUCLEOTIDE SEQUENCE [LARGE SCALE GENOMIC DNA]</scope>
    <source>
        <strain evidence="2 3">NRRL 28638</strain>
    </source>
</reference>
<keyword evidence="1" id="KW-0472">Membrane</keyword>
<dbReference type="AlphaFoldDB" id="A0A137NY52"/>
<feature type="non-terminal residue" evidence="2">
    <location>
        <position position="1"/>
    </location>
</feature>
<accession>A0A137NY52</accession>